<accession>A0ABD3PQ61</accession>
<comment type="caution">
    <text evidence="2">The sequence shown here is derived from an EMBL/GenBank/DDBJ whole genome shotgun (WGS) entry which is preliminary data.</text>
</comment>
<dbReference type="Proteomes" id="UP001530400">
    <property type="component" value="Unassembled WGS sequence"/>
</dbReference>
<gene>
    <name evidence="2" type="ORF">ACHAWO_004819</name>
</gene>
<keyword evidence="1" id="KW-0732">Signal</keyword>
<feature type="chain" id="PRO_5044848626" evidence="1">
    <location>
        <begin position="23"/>
        <end position="304"/>
    </location>
</feature>
<dbReference type="AlphaFoldDB" id="A0ABD3PQ61"/>
<dbReference type="InterPro" id="IPR010903">
    <property type="entry name" value="DUF1517"/>
</dbReference>
<name>A0ABD3PQ61_9STRA</name>
<dbReference type="EMBL" id="JALLPJ020000511">
    <property type="protein sequence ID" value="KAL3790062.1"/>
    <property type="molecule type" value="Genomic_DNA"/>
</dbReference>
<evidence type="ECO:0000313" key="3">
    <source>
        <dbReference type="Proteomes" id="UP001530400"/>
    </source>
</evidence>
<organism evidence="2 3">
    <name type="scientific">Cyclotella atomus</name>
    <dbReference type="NCBI Taxonomy" id="382360"/>
    <lineage>
        <taxon>Eukaryota</taxon>
        <taxon>Sar</taxon>
        <taxon>Stramenopiles</taxon>
        <taxon>Ochrophyta</taxon>
        <taxon>Bacillariophyta</taxon>
        <taxon>Coscinodiscophyceae</taxon>
        <taxon>Thalassiosirophycidae</taxon>
        <taxon>Stephanodiscales</taxon>
        <taxon>Stephanodiscaceae</taxon>
        <taxon>Cyclotella</taxon>
    </lineage>
</organism>
<evidence type="ECO:0000256" key="1">
    <source>
        <dbReference type="SAM" id="SignalP"/>
    </source>
</evidence>
<feature type="signal peptide" evidence="1">
    <location>
        <begin position="1"/>
        <end position="22"/>
    </location>
</feature>
<dbReference type="PANTHER" id="PTHR33975">
    <property type="entry name" value="MYELIN-ASSOCIATED OLIGODENDROCYTE BASIC PROTEIN"/>
    <property type="match status" value="1"/>
</dbReference>
<dbReference type="PANTHER" id="PTHR33975:SF2">
    <property type="entry name" value="MYELIN-ASSOCIATED OLIGODENDROCYTE BASIC PROTEIN"/>
    <property type="match status" value="1"/>
</dbReference>
<reference evidence="2 3" key="1">
    <citation type="submission" date="2024-10" db="EMBL/GenBank/DDBJ databases">
        <title>Updated reference genomes for cyclostephanoid diatoms.</title>
        <authorList>
            <person name="Roberts W.R."/>
            <person name="Alverson A.J."/>
        </authorList>
    </citation>
    <scope>NUCLEOTIDE SEQUENCE [LARGE SCALE GENOMIC DNA]</scope>
    <source>
        <strain evidence="2 3">AJA010-31</strain>
    </source>
</reference>
<protein>
    <submittedName>
        <fullName evidence="2">Uncharacterized protein</fullName>
    </submittedName>
</protein>
<dbReference type="Pfam" id="PF07466">
    <property type="entry name" value="DUF1517"/>
    <property type="match status" value="1"/>
</dbReference>
<dbReference type="InterPro" id="IPR053023">
    <property type="entry name" value="FLAP_modulator"/>
</dbReference>
<sequence length="304" mass="34126">MAKKSTIQTLTTLLVLTTPTASFSPIQPLKHASTDKTSTSLHIFGEAFNKAFEEEGPLGKGITVGKLQIALSLSSSERSSPTSILRLLEDSARDGSITEEYDDESYDYGGDSHLSQMCHATCLALMRKSDDWVGACSESRWFKSEEGGKAESLYNQWADREAAKFEKIKRHRWVYQKDQINVIRLWTKQLSVLHESFGDEYVNELRQSVKKEYIPDEDSSTEESRPTIAVISLIIEIQGDSTLFSRAGFSISETKDCLSSIMSDCRVMNGDCLNAVEVFWTPSDNNEVLTERDTVLDFPELISF</sequence>
<keyword evidence="3" id="KW-1185">Reference proteome</keyword>
<proteinExistence type="predicted"/>
<evidence type="ECO:0000313" key="2">
    <source>
        <dbReference type="EMBL" id="KAL3790062.1"/>
    </source>
</evidence>